<dbReference type="PANTHER" id="PTHR44591:SF3">
    <property type="entry name" value="RESPONSE REGULATORY DOMAIN-CONTAINING PROTEIN"/>
    <property type="match status" value="1"/>
</dbReference>
<evidence type="ECO:0000313" key="4">
    <source>
        <dbReference type="EMBL" id="KRG74103.1"/>
    </source>
</evidence>
<dbReference type="Proteomes" id="UP000051386">
    <property type="component" value="Unassembled WGS sequence"/>
</dbReference>
<dbReference type="InterPro" id="IPR011006">
    <property type="entry name" value="CheY-like_superfamily"/>
</dbReference>
<sequence length="193" mass="20989">MNTPFPTPASLHGDGLLVDDDELYLRTLQRSLARKGLETRTAQDSASALLLARQQPPAFALIDLKLGSESGLALIQPLRALRADMRILLVTGYASIATAVEAIKLGADDYLPKPATVPMILRALGEEDDGPDDDGELELPDAMTPISRLQWEHIQQAMHETGGNVSAAARLLGMHRRSLQRKLAKRPSPEPSR</sequence>
<dbReference type="EMBL" id="LDJK01000031">
    <property type="protein sequence ID" value="KRG74103.1"/>
    <property type="molecule type" value="Genomic_DNA"/>
</dbReference>
<dbReference type="PANTHER" id="PTHR44591">
    <property type="entry name" value="STRESS RESPONSE REGULATOR PROTEIN 1"/>
    <property type="match status" value="1"/>
</dbReference>
<dbReference type="InterPro" id="IPR002197">
    <property type="entry name" value="HTH_Fis"/>
</dbReference>
<dbReference type="SMART" id="SM00448">
    <property type="entry name" value="REC"/>
    <property type="match status" value="1"/>
</dbReference>
<evidence type="ECO:0000256" key="1">
    <source>
        <dbReference type="ARBA" id="ARBA00022553"/>
    </source>
</evidence>
<dbReference type="InterPro" id="IPR001789">
    <property type="entry name" value="Sig_transdc_resp-reg_receiver"/>
</dbReference>
<dbReference type="Gene3D" id="1.10.10.60">
    <property type="entry name" value="Homeodomain-like"/>
    <property type="match status" value="1"/>
</dbReference>
<gene>
    <name evidence="4" type="ORF">ABB28_08180</name>
</gene>
<dbReference type="PRINTS" id="PR01590">
    <property type="entry name" value="HTHFIS"/>
</dbReference>
<protein>
    <submittedName>
        <fullName evidence="4">Chemotaxis protein CheY</fullName>
    </submittedName>
</protein>
<dbReference type="GO" id="GO:0043565">
    <property type="term" value="F:sequence-specific DNA binding"/>
    <property type="evidence" value="ECO:0007669"/>
    <property type="project" value="InterPro"/>
</dbReference>
<dbReference type="CDD" id="cd17563">
    <property type="entry name" value="REC_RegA-like"/>
    <property type="match status" value="1"/>
</dbReference>
<dbReference type="SUPFAM" id="SSF46689">
    <property type="entry name" value="Homeodomain-like"/>
    <property type="match status" value="1"/>
</dbReference>
<feature type="modified residue" description="4-aspartylphosphate" evidence="2">
    <location>
        <position position="63"/>
    </location>
</feature>
<keyword evidence="1 2" id="KW-0597">Phosphoprotein</keyword>
<dbReference type="RefSeq" id="WP_057508156.1">
    <property type="nucleotide sequence ID" value="NZ_DAMBRS010000001.1"/>
</dbReference>
<dbReference type="InterPro" id="IPR009057">
    <property type="entry name" value="Homeodomain-like_sf"/>
</dbReference>
<dbReference type="PATRIC" id="fig|517011.3.peg.1301"/>
<dbReference type="Gene3D" id="3.40.50.2300">
    <property type="match status" value="1"/>
</dbReference>
<evidence type="ECO:0000259" key="3">
    <source>
        <dbReference type="PROSITE" id="PS50110"/>
    </source>
</evidence>
<dbReference type="SUPFAM" id="SSF52172">
    <property type="entry name" value="CheY-like"/>
    <property type="match status" value="1"/>
</dbReference>
<name>A0A0R0D7C3_9GAMM</name>
<evidence type="ECO:0000256" key="2">
    <source>
        <dbReference type="PROSITE-ProRule" id="PRU00169"/>
    </source>
</evidence>
<evidence type="ECO:0000313" key="5">
    <source>
        <dbReference type="Proteomes" id="UP000051386"/>
    </source>
</evidence>
<keyword evidence="5" id="KW-1185">Reference proteome</keyword>
<accession>A0A0R0D7C3</accession>
<organism evidence="4 5">
    <name type="scientific">Stenotrophomonas chelatiphaga</name>
    <dbReference type="NCBI Taxonomy" id="517011"/>
    <lineage>
        <taxon>Bacteria</taxon>
        <taxon>Pseudomonadati</taxon>
        <taxon>Pseudomonadota</taxon>
        <taxon>Gammaproteobacteria</taxon>
        <taxon>Lysobacterales</taxon>
        <taxon>Lysobacteraceae</taxon>
        <taxon>Stenotrophomonas</taxon>
    </lineage>
</organism>
<dbReference type="AlphaFoldDB" id="A0A0R0D7C3"/>
<dbReference type="GO" id="GO:0000160">
    <property type="term" value="P:phosphorelay signal transduction system"/>
    <property type="evidence" value="ECO:0007669"/>
    <property type="project" value="InterPro"/>
</dbReference>
<reference evidence="4 5" key="1">
    <citation type="submission" date="2015-05" db="EMBL/GenBank/DDBJ databases">
        <title>Genome sequencing and analysis of members of genus Stenotrophomonas.</title>
        <authorList>
            <person name="Patil P.P."/>
            <person name="Midha S."/>
            <person name="Patil P.B."/>
        </authorList>
    </citation>
    <scope>NUCLEOTIDE SEQUENCE [LARGE SCALE GENOMIC DNA]</scope>
    <source>
        <strain evidence="4 5">DSM 21508</strain>
    </source>
</reference>
<dbReference type="InterPro" id="IPR050595">
    <property type="entry name" value="Bact_response_regulator"/>
</dbReference>
<comment type="caution">
    <text evidence="4">The sequence shown here is derived from an EMBL/GenBank/DDBJ whole genome shotgun (WGS) entry which is preliminary data.</text>
</comment>
<dbReference type="PROSITE" id="PS50110">
    <property type="entry name" value="RESPONSE_REGULATORY"/>
    <property type="match status" value="1"/>
</dbReference>
<proteinExistence type="predicted"/>
<dbReference type="Pfam" id="PF00072">
    <property type="entry name" value="Response_reg"/>
    <property type="match status" value="1"/>
</dbReference>
<dbReference type="Pfam" id="PF02954">
    <property type="entry name" value="HTH_8"/>
    <property type="match status" value="1"/>
</dbReference>
<feature type="domain" description="Response regulatory" evidence="3">
    <location>
        <begin position="14"/>
        <end position="128"/>
    </location>
</feature>